<evidence type="ECO:0000313" key="3">
    <source>
        <dbReference type="Proteomes" id="UP000824001"/>
    </source>
</evidence>
<dbReference type="Proteomes" id="UP000824001">
    <property type="component" value="Unassembled WGS sequence"/>
</dbReference>
<evidence type="ECO:0000256" key="1">
    <source>
        <dbReference type="SAM" id="Phobius"/>
    </source>
</evidence>
<evidence type="ECO:0000313" key="2">
    <source>
        <dbReference type="EMBL" id="HIS67029.1"/>
    </source>
</evidence>
<organism evidence="2 3">
    <name type="scientific">Candidatus Scatomorpha merdipullorum</name>
    <dbReference type="NCBI Taxonomy" id="2840927"/>
    <lineage>
        <taxon>Bacteria</taxon>
        <taxon>Bacillati</taxon>
        <taxon>Bacillota</taxon>
        <taxon>Clostridia</taxon>
        <taxon>Eubacteriales</taxon>
        <taxon>Candidatus Scatomorpha</taxon>
    </lineage>
</organism>
<reference evidence="2" key="1">
    <citation type="submission" date="2020-10" db="EMBL/GenBank/DDBJ databases">
        <authorList>
            <person name="Gilroy R."/>
        </authorList>
    </citation>
    <scope>NUCLEOTIDE SEQUENCE</scope>
    <source>
        <strain evidence="2">ChiHjej10B9-9673</strain>
    </source>
</reference>
<keyword evidence="1" id="KW-0812">Transmembrane</keyword>
<keyword evidence="1" id="KW-1133">Transmembrane helix</keyword>
<feature type="transmembrane region" description="Helical" evidence="1">
    <location>
        <begin position="17"/>
        <end position="41"/>
    </location>
</feature>
<accession>A0A9D1JW89</accession>
<name>A0A9D1JW89_9FIRM</name>
<feature type="transmembrane region" description="Helical" evidence="1">
    <location>
        <begin position="110"/>
        <end position="128"/>
    </location>
</feature>
<proteinExistence type="predicted"/>
<dbReference type="NCBIfam" id="TIGR04086">
    <property type="entry name" value="TIGR04086_membr"/>
    <property type="match status" value="1"/>
</dbReference>
<reference evidence="2" key="2">
    <citation type="journal article" date="2021" name="PeerJ">
        <title>Extensive microbial diversity within the chicken gut microbiome revealed by metagenomics and culture.</title>
        <authorList>
            <person name="Gilroy R."/>
            <person name="Ravi A."/>
            <person name="Getino M."/>
            <person name="Pursley I."/>
            <person name="Horton D.L."/>
            <person name="Alikhan N.F."/>
            <person name="Baker D."/>
            <person name="Gharbi K."/>
            <person name="Hall N."/>
            <person name="Watson M."/>
            <person name="Adriaenssens E.M."/>
            <person name="Foster-Nyarko E."/>
            <person name="Jarju S."/>
            <person name="Secka A."/>
            <person name="Antonio M."/>
            <person name="Oren A."/>
            <person name="Chaudhuri R.R."/>
            <person name="La Ragione R."/>
            <person name="Hildebrand F."/>
            <person name="Pallen M.J."/>
        </authorList>
    </citation>
    <scope>NUCLEOTIDE SEQUENCE</scope>
    <source>
        <strain evidence="2">ChiHjej10B9-9673</strain>
    </source>
</reference>
<gene>
    <name evidence="2" type="ORF">IAC18_05635</name>
</gene>
<dbReference type="AlphaFoldDB" id="A0A9D1JW89"/>
<dbReference type="EMBL" id="DVJK01000158">
    <property type="protein sequence ID" value="HIS67029.1"/>
    <property type="molecule type" value="Genomic_DNA"/>
</dbReference>
<sequence length="140" mass="14292">MTTQTERRSARKPPVKWYVLGPAVCILSLPVFMYLCALLLARELLPFSLADELVTASVFLAGTAGGAAGSAVRGGKAVQSGFISGCVLAAALAVAALAAPGEGALSAQCLRHAIAAAAGGAFGGALGMRRRPGKRRRKNR</sequence>
<feature type="transmembrane region" description="Helical" evidence="1">
    <location>
        <begin position="81"/>
        <end position="98"/>
    </location>
</feature>
<dbReference type="InterPro" id="IPR023804">
    <property type="entry name" value="DUF3792_TM"/>
</dbReference>
<feature type="transmembrane region" description="Helical" evidence="1">
    <location>
        <begin position="53"/>
        <end position="72"/>
    </location>
</feature>
<protein>
    <submittedName>
        <fullName evidence="2">TIGR04086 family membrane protein</fullName>
    </submittedName>
</protein>
<keyword evidence="1" id="KW-0472">Membrane</keyword>
<comment type="caution">
    <text evidence="2">The sequence shown here is derived from an EMBL/GenBank/DDBJ whole genome shotgun (WGS) entry which is preliminary data.</text>
</comment>